<dbReference type="Proteomes" id="UP000018320">
    <property type="component" value="Unassembled WGS sequence"/>
</dbReference>
<organism evidence="1">
    <name type="scientific">Giardia intestinalis</name>
    <name type="common">Giardia lamblia</name>
    <dbReference type="NCBI Taxonomy" id="5741"/>
    <lineage>
        <taxon>Eukaryota</taxon>
        <taxon>Metamonada</taxon>
        <taxon>Diplomonadida</taxon>
        <taxon>Hexamitidae</taxon>
        <taxon>Giardiinae</taxon>
        <taxon>Giardia</taxon>
    </lineage>
</organism>
<reference evidence="1" key="2">
    <citation type="journal article" date="2013" name="Genome Biol. Evol.">
        <title>Genome sequencing of Giardia lamblia genotypes A2 and B isolates (DH and GS) and comparative analysis with the genomes of genotypes A1 and E (WB and Pig).</title>
        <authorList>
            <person name="Adam R.D."/>
            <person name="Dahlstrom E.W."/>
            <person name="Martens C.A."/>
            <person name="Bruno D.P."/>
            <person name="Barbian K.D."/>
            <person name="Ricklefs S.M."/>
            <person name="Hernandez M.M."/>
            <person name="Narla N.P."/>
            <person name="Patel R.B."/>
            <person name="Porcella S.F."/>
            <person name="Nash T.E."/>
        </authorList>
    </citation>
    <scope>NUCLEOTIDE SEQUENCE [LARGE SCALE GENOMIC DNA]</scope>
    <source>
        <strain evidence="1">DH</strain>
    </source>
</reference>
<accession>V6TLF1</accession>
<dbReference type="AlphaFoldDB" id="V6TLF1"/>
<proteinExistence type="predicted"/>
<name>V6TLF1_GIAIN</name>
<reference evidence="1" key="1">
    <citation type="submission" date="2012-02" db="EMBL/GenBank/DDBJ databases">
        <authorList>
            <person name="Feng W."/>
            <person name="Liu Z."/>
            <person name="Li S."/>
            <person name="Tang W."/>
            <person name="Yang J."/>
        </authorList>
    </citation>
    <scope>NUCLEOTIDE SEQUENCE</scope>
    <source>
        <strain evidence="1">DH</strain>
    </source>
</reference>
<protein>
    <submittedName>
        <fullName evidence="1">Uncharacterized protein</fullName>
    </submittedName>
</protein>
<dbReference type="EMBL" id="AHGT01000005">
    <property type="protein sequence ID" value="ESU39142.1"/>
    <property type="molecule type" value="Genomic_DNA"/>
</dbReference>
<sequence length="161" mass="17810">MAIPCCYHQGSPVARSPAAYLGSSRRPPSFLKRQEKPHCLCVSSVRSPHERRDPTFIRGVKELQHRPLSGLDGRSVHRVAASFFLPFSPRRFCAVLRSPVTAACISRVHEESFAETRKDRDLVPLAATWSVDSMEAPCPSAACCSYPLVERPDGCAMLLIC</sequence>
<evidence type="ECO:0000313" key="1">
    <source>
        <dbReference type="EMBL" id="ESU39142.1"/>
    </source>
</evidence>
<dbReference type="VEuPathDB" id="GiardiaDB:DHA2_150071"/>
<comment type="caution">
    <text evidence="1">The sequence shown here is derived from an EMBL/GenBank/DDBJ whole genome shotgun (WGS) entry which is preliminary data.</text>
</comment>
<gene>
    <name evidence="1" type="ORF">DHA2_150071</name>
</gene>